<keyword evidence="1" id="KW-1133">Transmembrane helix</keyword>
<gene>
    <name evidence="2" type="ORF">A6E04_17750</name>
</gene>
<protein>
    <submittedName>
        <fullName evidence="2">Uncharacterized protein</fullName>
    </submittedName>
</protein>
<dbReference type="OrthoDB" id="7068533at2"/>
<comment type="caution">
    <text evidence="2">The sequence shown here is derived from an EMBL/GenBank/DDBJ whole genome shotgun (WGS) entry which is preliminary data.</text>
</comment>
<feature type="transmembrane region" description="Helical" evidence="1">
    <location>
        <begin position="31"/>
        <end position="48"/>
    </location>
</feature>
<dbReference type="Proteomes" id="UP000093523">
    <property type="component" value="Unassembled WGS sequence"/>
</dbReference>
<evidence type="ECO:0000256" key="1">
    <source>
        <dbReference type="SAM" id="Phobius"/>
    </source>
</evidence>
<name>A0A1B9NUV5_ALILO</name>
<reference evidence="2 3" key="1">
    <citation type="submission" date="2016-06" db="EMBL/GenBank/DDBJ databases">
        <authorList>
            <person name="Kjaerup R.B."/>
            <person name="Dalgaard T.S."/>
            <person name="Juul-Madsen H.R."/>
        </authorList>
    </citation>
    <scope>NUCLEOTIDE SEQUENCE [LARGE SCALE GENOMIC DNA]</scope>
    <source>
        <strain evidence="2 3">1S159</strain>
    </source>
</reference>
<evidence type="ECO:0000313" key="2">
    <source>
        <dbReference type="EMBL" id="OCH17848.1"/>
    </source>
</evidence>
<sequence length="121" mass="13855">MAKPNKNNKQTVSWAQAFRDIIIRAMDRGQLLPVLAFLLVLAFIWKMPEDKVYDFGVLILDGFKNLSLFGWVLSGVVCILWAGHARIMRRKHSSEYLRIGSEKSRLQKEQVKAQIGSSDSY</sequence>
<dbReference type="RefSeq" id="WP_065611990.1">
    <property type="nucleotide sequence ID" value="NZ_CAWMPN010000026.1"/>
</dbReference>
<evidence type="ECO:0000313" key="3">
    <source>
        <dbReference type="Proteomes" id="UP000093523"/>
    </source>
</evidence>
<proteinExistence type="predicted"/>
<dbReference type="AlphaFoldDB" id="A0A1B9NUV5"/>
<keyword evidence="1" id="KW-0472">Membrane</keyword>
<keyword evidence="1" id="KW-0812">Transmembrane</keyword>
<dbReference type="EMBL" id="MAJU01000026">
    <property type="protein sequence ID" value="OCH17848.1"/>
    <property type="molecule type" value="Genomic_DNA"/>
</dbReference>
<accession>A0A1B9NUV5</accession>
<organism evidence="2 3">
    <name type="scientific">Aliivibrio logei</name>
    <name type="common">Vibrio logei</name>
    <dbReference type="NCBI Taxonomy" id="688"/>
    <lineage>
        <taxon>Bacteria</taxon>
        <taxon>Pseudomonadati</taxon>
        <taxon>Pseudomonadota</taxon>
        <taxon>Gammaproteobacteria</taxon>
        <taxon>Vibrionales</taxon>
        <taxon>Vibrionaceae</taxon>
        <taxon>Aliivibrio</taxon>
    </lineage>
</organism>
<feature type="transmembrane region" description="Helical" evidence="1">
    <location>
        <begin position="68"/>
        <end position="88"/>
    </location>
</feature>